<dbReference type="Proteomes" id="UP001345827">
    <property type="component" value="Unassembled WGS sequence"/>
</dbReference>
<gene>
    <name evidence="2" type="ORF">LTR25_005289</name>
</gene>
<feature type="domain" description="Heterokaryon incompatibility" evidence="1">
    <location>
        <begin position="50"/>
        <end position="227"/>
    </location>
</feature>
<evidence type="ECO:0000313" key="2">
    <source>
        <dbReference type="EMBL" id="KAK5536615.1"/>
    </source>
</evidence>
<evidence type="ECO:0000259" key="1">
    <source>
        <dbReference type="Pfam" id="PF06985"/>
    </source>
</evidence>
<accession>A0AAV9Q8Y3</accession>
<keyword evidence="3" id="KW-1185">Reference proteome</keyword>
<sequence>MPPPQQPFFVYDLLHDPNNEIRLLEFQRTRKNNLLQFTLSATSINSAPLYTALSYESRSSNQDRRRILVNDTEFVVQQNLHDFLEQIYVHLKSRLPVKLWVDAICINQDTQDVRNEEKNHQIRLMGEIYSKAETVLVWFGDATWMYNPLIKTALQRCLNHWPFRDIFEQAASGPPWCLEDVGEVMLAAVMEPYDEDGGGGFFRDVVWELFEYLFNQSYWKRLWIIQELVFARSFAVLCGSHADRWHPNARVGLCLTKEELSAAYVLALGVRQGTIRLLKSLANDELDGQHQQSAAFLLGKAFKDWKDL</sequence>
<dbReference type="AlphaFoldDB" id="A0AAV9Q8Y3"/>
<dbReference type="PANTHER" id="PTHR24148:SF73">
    <property type="entry name" value="HET DOMAIN PROTEIN (AFU_ORTHOLOGUE AFUA_8G01020)"/>
    <property type="match status" value="1"/>
</dbReference>
<dbReference type="EMBL" id="JAXLQG010000008">
    <property type="protein sequence ID" value="KAK5536615.1"/>
    <property type="molecule type" value="Genomic_DNA"/>
</dbReference>
<organism evidence="2 3">
    <name type="scientific">Vermiconidia calcicola</name>
    <dbReference type="NCBI Taxonomy" id="1690605"/>
    <lineage>
        <taxon>Eukaryota</taxon>
        <taxon>Fungi</taxon>
        <taxon>Dikarya</taxon>
        <taxon>Ascomycota</taxon>
        <taxon>Pezizomycotina</taxon>
        <taxon>Dothideomycetes</taxon>
        <taxon>Dothideomycetidae</taxon>
        <taxon>Mycosphaerellales</taxon>
        <taxon>Extremaceae</taxon>
        <taxon>Vermiconidia</taxon>
    </lineage>
</organism>
<name>A0AAV9Q8Y3_9PEZI</name>
<protein>
    <recommendedName>
        <fullName evidence="1">Heterokaryon incompatibility domain-containing protein</fullName>
    </recommendedName>
</protein>
<dbReference type="InterPro" id="IPR010730">
    <property type="entry name" value="HET"/>
</dbReference>
<reference evidence="2 3" key="1">
    <citation type="submission" date="2023-06" db="EMBL/GenBank/DDBJ databases">
        <title>Black Yeasts Isolated from many extreme environments.</title>
        <authorList>
            <person name="Coleine C."/>
            <person name="Stajich J.E."/>
            <person name="Selbmann L."/>
        </authorList>
    </citation>
    <scope>NUCLEOTIDE SEQUENCE [LARGE SCALE GENOMIC DNA]</scope>
    <source>
        <strain evidence="2 3">CCFEE 5887</strain>
    </source>
</reference>
<comment type="caution">
    <text evidence="2">The sequence shown here is derived from an EMBL/GenBank/DDBJ whole genome shotgun (WGS) entry which is preliminary data.</text>
</comment>
<evidence type="ECO:0000313" key="3">
    <source>
        <dbReference type="Proteomes" id="UP001345827"/>
    </source>
</evidence>
<dbReference type="Pfam" id="PF06985">
    <property type="entry name" value="HET"/>
    <property type="match status" value="1"/>
</dbReference>
<dbReference type="PANTHER" id="PTHR24148">
    <property type="entry name" value="ANKYRIN REPEAT DOMAIN-CONTAINING PROTEIN 39 HOMOLOG-RELATED"/>
    <property type="match status" value="1"/>
</dbReference>
<dbReference type="InterPro" id="IPR052895">
    <property type="entry name" value="HetReg/Transcr_Mod"/>
</dbReference>
<proteinExistence type="predicted"/>